<evidence type="ECO:0000313" key="3">
    <source>
        <dbReference type="Proteomes" id="UP000199153"/>
    </source>
</evidence>
<dbReference type="OrthoDB" id="1433475at2"/>
<feature type="chain" id="PRO_5011676472" evidence="1">
    <location>
        <begin position="21"/>
        <end position="503"/>
    </location>
</feature>
<name>A0A1I5B578_9FLAO</name>
<evidence type="ECO:0000313" key="2">
    <source>
        <dbReference type="EMBL" id="SFN69852.1"/>
    </source>
</evidence>
<dbReference type="SUPFAM" id="SSF49464">
    <property type="entry name" value="Carboxypeptidase regulatory domain-like"/>
    <property type="match status" value="1"/>
</dbReference>
<keyword evidence="1" id="KW-0732">Signal</keyword>
<dbReference type="Pfam" id="PF13715">
    <property type="entry name" value="CarbopepD_reg_2"/>
    <property type="match status" value="1"/>
</dbReference>
<proteinExistence type="predicted"/>
<evidence type="ECO:0000256" key="1">
    <source>
        <dbReference type="SAM" id="SignalP"/>
    </source>
</evidence>
<dbReference type="STRING" id="287099.SAMN05660413_02181"/>
<sequence length="503" mass="58214">MRLLFVLAILIIAPVSTVIAQQYTARVLDEKSREAIPFATVQYAAHKGVITNEEGKFAFTAKLEETDTIKISSLGYEAFETVALHFKDSVIFLKPQSIKLSDVFLSNKNLSGEEIMERVKSNISNNYNLNLTQKRFFFRESQINKIRQFDLKVEESTIPELNQELMNKITSSIPRVTDSYKEVLGDFYGNYDTQKIQLIKAANLHNPQNLADLKELSGKLENIFQQNIKSNSFLKIKSGIVGVKVDAEEFAEDMKEEKPDSEKSADELQKARFQKQKDLGTFADSRIERLLQNIFWKEDITLDFFEKSRKYNFKLEGYAQMEDAVVYIISFEPKRGADFKGKIYVNTVDYGVYRLEYENVKPLKKFRLFGISTLEDVYRGMMIFSKDETGKYQPKYIEQEQGESFGIERPLKVIEKNKFVAGRRKQNELDLDIKIHSGQLRKYQMLVYENRPLTAKDFEGLKPTSNFEYETFKTYNAGFWDGYDIIEPNAAIKAFTALEQSLQ</sequence>
<dbReference type="InterPro" id="IPR008969">
    <property type="entry name" value="CarboxyPept-like_regulatory"/>
</dbReference>
<accession>A0A1I5B578</accession>
<dbReference type="AlphaFoldDB" id="A0A1I5B578"/>
<dbReference type="RefSeq" id="WP_093409461.1">
    <property type="nucleotide sequence ID" value="NZ_FOVL01000013.1"/>
</dbReference>
<gene>
    <name evidence="2" type="ORF">SAMN05660413_02181</name>
</gene>
<feature type="signal peptide" evidence="1">
    <location>
        <begin position="1"/>
        <end position="20"/>
    </location>
</feature>
<organism evidence="2 3">
    <name type="scientific">Salegentibacter flavus</name>
    <dbReference type="NCBI Taxonomy" id="287099"/>
    <lineage>
        <taxon>Bacteria</taxon>
        <taxon>Pseudomonadati</taxon>
        <taxon>Bacteroidota</taxon>
        <taxon>Flavobacteriia</taxon>
        <taxon>Flavobacteriales</taxon>
        <taxon>Flavobacteriaceae</taxon>
        <taxon>Salegentibacter</taxon>
    </lineage>
</organism>
<protein>
    <submittedName>
        <fullName evidence="2">CarboxypepD_reg-like domain-containing protein</fullName>
    </submittedName>
</protein>
<dbReference type="Proteomes" id="UP000199153">
    <property type="component" value="Unassembled WGS sequence"/>
</dbReference>
<dbReference type="EMBL" id="FOVL01000013">
    <property type="protein sequence ID" value="SFN69852.1"/>
    <property type="molecule type" value="Genomic_DNA"/>
</dbReference>
<keyword evidence="3" id="KW-1185">Reference proteome</keyword>
<reference evidence="2 3" key="1">
    <citation type="submission" date="2016-10" db="EMBL/GenBank/DDBJ databases">
        <authorList>
            <person name="de Groot N.N."/>
        </authorList>
    </citation>
    <scope>NUCLEOTIDE SEQUENCE [LARGE SCALE GENOMIC DNA]</scope>
    <source>
        <strain evidence="2 3">DSM 17794</strain>
    </source>
</reference>